<feature type="compositionally biased region" description="Pro residues" evidence="1">
    <location>
        <begin position="56"/>
        <end position="67"/>
    </location>
</feature>
<name>A0A453RTP7_AEGTS</name>
<organism evidence="2 3">
    <name type="scientific">Aegilops tauschii subsp. strangulata</name>
    <name type="common">Goatgrass</name>
    <dbReference type="NCBI Taxonomy" id="200361"/>
    <lineage>
        <taxon>Eukaryota</taxon>
        <taxon>Viridiplantae</taxon>
        <taxon>Streptophyta</taxon>
        <taxon>Embryophyta</taxon>
        <taxon>Tracheophyta</taxon>
        <taxon>Spermatophyta</taxon>
        <taxon>Magnoliopsida</taxon>
        <taxon>Liliopsida</taxon>
        <taxon>Poales</taxon>
        <taxon>Poaceae</taxon>
        <taxon>BOP clade</taxon>
        <taxon>Pooideae</taxon>
        <taxon>Triticodae</taxon>
        <taxon>Triticeae</taxon>
        <taxon>Triticinae</taxon>
        <taxon>Aegilops</taxon>
    </lineage>
</organism>
<dbReference type="AlphaFoldDB" id="A0A453RTP7"/>
<proteinExistence type="predicted"/>
<reference evidence="3" key="1">
    <citation type="journal article" date="2014" name="Science">
        <title>Ancient hybridizations among the ancestral genomes of bread wheat.</title>
        <authorList>
            <consortium name="International Wheat Genome Sequencing Consortium,"/>
            <person name="Marcussen T."/>
            <person name="Sandve S.R."/>
            <person name="Heier L."/>
            <person name="Spannagl M."/>
            <person name="Pfeifer M."/>
            <person name="Jakobsen K.S."/>
            <person name="Wulff B.B."/>
            <person name="Steuernagel B."/>
            <person name="Mayer K.F."/>
            <person name="Olsen O.A."/>
        </authorList>
    </citation>
    <scope>NUCLEOTIDE SEQUENCE [LARGE SCALE GENOMIC DNA]</scope>
    <source>
        <strain evidence="3">cv. AL8/78</strain>
    </source>
</reference>
<protein>
    <submittedName>
        <fullName evidence="2">Uncharacterized protein</fullName>
    </submittedName>
</protein>
<feature type="region of interest" description="Disordered" evidence="1">
    <location>
        <begin position="1"/>
        <end position="91"/>
    </location>
</feature>
<sequence>TGPVSRACSSQRFLRQPTHHDGIRLLAVNEPHQPPIDSSAAPLPTMAAVAPTPDNLDPPPSTPPNTATPPQATATSTPPNPATPNPPASNP</sequence>
<evidence type="ECO:0000313" key="3">
    <source>
        <dbReference type="Proteomes" id="UP000015105"/>
    </source>
</evidence>
<evidence type="ECO:0000313" key="2">
    <source>
        <dbReference type="EnsemblPlants" id="AET7Gv20697000.1"/>
    </source>
</evidence>
<keyword evidence="3" id="KW-1185">Reference proteome</keyword>
<feature type="compositionally biased region" description="Low complexity" evidence="1">
    <location>
        <begin position="68"/>
        <end position="77"/>
    </location>
</feature>
<dbReference type="Proteomes" id="UP000015105">
    <property type="component" value="Chromosome 7D"/>
</dbReference>
<dbReference type="EnsemblPlants" id="AET7Gv20697000.1">
    <property type="protein sequence ID" value="AET7Gv20697000.1"/>
    <property type="gene ID" value="AET7Gv20697000"/>
</dbReference>
<feature type="compositionally biased region" description="Pro residues" evidence="1">
    <location>
        <begin position="78"/>
        <end position="91"/>
    </location>
</feature>
<dbReference type="Gramene" id="AET7Gv20697000.1">
    <property type="protein sequence ID" value="AET7Gv20697000.1"/>
    <property type="gene ID" value="AET7Gv20697000"/>
</dbReference>
<evidence type="ECO:0000256" key="1">
    <source>
        <dbReference type="SAM" id="MobiDB-lite"/>
    </source>
</evidence>
<reference evidence="2" key="3">
    <citation type="journal article" date="2017" name="Nature">
        <title>Genome sequence of the progenitor of the wheat D genome Aegilops tauschii.</title>
        <authorList>
            <person name="Luo M.C."/>
            <person name="Gu Y.Q."/>
            <person name="Puiu D."/>
            <person name="Wang H."/>
            <person name="Twardziok S.O."/>
            <person name="Deal K.R."/>
            <person name="Huo N."/>
            <person name="Zhu T."/>
            <person name="Wang L."/>
            <person name="Wang Y."/>
            <person name="McGuire P.E."/>
            <person name="Liu S."/>
            <person name="Long H."/>
            <person name="Ramasamy R.K."/>
            <person name="Rodriguez J.C."/>
            <person name="Van S.L."/>
            <person name="Yuan L."/>
            <person name="Wang Z."/>
            <person name="Xia Z."/>
            <person name="Xiao L."/>
            <person name="Anderson O.D."/>
            <person name="Ouyang S."/>
            <person name="Liang Y."/>
            <person name="Zimin A.V."/>
            <person name="Pertea G."/>
            <person name="Qi P."/>
            <person name="Bennetzen J.L."/>
            <person name="Dai X."/>
            <person name="Dawson M.W."/>
            <person name="Muller H.G."/>
            <person name="Kugler K."/>
            <person name="Rivarola-Duarte L."/>
            <person name="Spannagl M."/>
            <person name="Mayer K.F.X."/>
            <person name="Lu F.H."/>
            <person name="Bevan M.W."/>
            <person name="Leroy P."/>
            <person name="Li P."/>
            <person name="You F.M."/>
            <person name="Sun Q."/>
            <person name="Liu Z."/>
            <person name="Lyons E."/>
            <person name="Wicker T."/>
            <person name="Salzberg S.L."/>
            <person name="Devos K.M."/>
            <person name="Dvorak J."/>
        </authorList>
    </citation>
    <scope>NUCLEOTIDE SEQUENCE [LARGE SCALE GENOMIC DNA]</scope>
    <source>
        <strain evidence="2">cv. AL8/78</strain>
    </source>
</reference>
<reference evidence="2" key="4">
    <citation type="submission" date="2019-03" db="UniProtKB">
        <authorList>
            <consortium name="EnsemblPlants"/>
        </authorList>
    </citation>
    <scope>IDENTIFICATION</scope>
</reference>
<accession>A0A453RTP7</accession>
<reference evidence="2" key="5">
    <citation type="journal article" date="2021" name="G3 (Bethesda)">
        <title>Aegilops tauschii genome assembly Aet v5.0 features greater sequence contiguity and improved annotation.</title>
        <authorList>
            <person name="Wang L."/>
            <person name="Zhu T."/>
            <person name="Rodriguez J.C."/>
            <person name="Deal K.R."/>
            <person name="Dubcovsky J."/>
            <person name="McGuire P.E."/>
            <person name="Lux T."/>
            <person name="Spannagl M."/>
            <person name="Mayer K.F.X."/>
            <person name="Baldrich P."/>
            <person name="Meyers B.C."/>
            <person name="Huo N."/>
            <person name="Gu Y.Q."/>
            <person name="Zhou H."/>
            <person name="Devos K.M."/>
            <person name="Bennetzen J.L."/>
            <person name="Unver T."/>
            <person name="Budak H."/>
            <person name="Gulick P.J."/>
            <person name="Galiba G."/>
            <person name="Kalapos B."/>
            <person name="Nelson D.R."/>
            <person name="Li P."/>
            <person name="You F.M."/>
            <person name="Luo M.C."/>
            <person name="Dvorak J."/>
        </authorList>
    </citation>
    <scope>NUCLEOTIDE SEQUENCE [LARGE SCALE GENOMIC DNA]</scope>
    <source>
        <strain evidence="2">cv. AL8/78</strain>
    </source>
</reference>
<reference evidence="3" key="2">
    <citation type="journal article" date="2017" name="Nat. Plants">
        <title>The Aegilops tauschii genome reveals multiple impacts of transposons.</title>
        <authorList>
            <person name="Zhao G."/>
            <person name="Zou C."/>
            <person name="Li K."/>
            <person name="Wang K."/>
            <person name="Li T."/>
            <person name="Gao L."/>
            <person name="Zhang X."/>
            <person name="Wang H."/>
            <person name="Yang Z."/>
            <person name="Liu X."/>
            <person name="Jiang W."/>
            <person name="Mao L."/>
            <person name="Kong X."/>
            <person name="Jiao Y."/>
            <person name="Jia J."/>
        </authorList>
    </citation>
    <scope>NUCLEOTIDE SEQUENCE [LARGE SCALE GENOMIC DNA]</scope>
    <source>
        <strain evidence="3">cv. AL8/78</strain>
    </source>
</reference>